<dbReference type="EMBL" id="JACBZA010000001">
    <property type="protein sequence ID" value="NYH85516.1"/>
    <property type="molecule type" value="Genomic_DNA"/>
</dbReference>
<evidence type="ECO:0000259" key="5">
    <source>
        <dbReference type="Pfam" id="PF13193"/>
    </source>
</evidence>
<dbReference type="Pfam" id="PF13193">
    <property type="entry name" value="AMP-binding_C"/>
    <property type="match status" value="1"/>
</dbReference>
<dbReference type="InterPro" id="IPR025110">
    <property type="entry name" value="AMP-bd_C"/>
</dbReference>
<gene>
    <name evidence="6" type="ORF">FHR37_004367</name>
    <name evidence="7" type="ORF">SAMN05421678_103376</name>
</gene>
<dbReference type="Gene3D" id="3.40.50.12780">
    <property type="entry name" value="N-terminal domain of ligase-like"/>
    <property type="match status" value="1"/>
</dbReference>
<evidence type="ECO:0000256" key="2">
    <source>
        <dbReference type="ARBA" id="ARBA00022598"/>
    </source>
</evidence>
<dbReference type="InterPro" id="IPR042099">
    <property type="entry name" value="ANL_N_sf"/>
</dbReference>
<protein>
    <submittedName>
        <fullName evidence="7">Long-chain acyl-CoA synthetase</fullName>
        <ecNumber evidence="6">6.2.1.3</ecNumber>
    </submittedName>
</protein>
<dbReference type="Proteomes" id="UP000199052">
    <property type="component" value="Unassembled WGS sequence"/>
</dbReference>
<feature type="region of interest" description="Disordered" evidence="3">
    <location>
        <begin position="362"/>
        <end position="403"/>
    </location>
</feature>
<feature type="domain" description="AMP-dependent synthetase/ligase" evidence="4">
    <location>
        <begin position="32"/>
        <end position="442"/>
    </location>
</feature>
<dbReference type="InterPro" id="IPR000873">
    <property type="entry name" value="AMP-dep_synth/lig_dom"/>
</dbReference>
<dbReference type="STRING" id="504797.SAMN05421678_103376"/>
<dbReference type="AlphaFoldDB" id="A0A1I2NGR6"/>
<dbReference type="PANTHER" id="PTHR43201:SF5">
    <property type="entry name" value="MEDIUM-CHAIN ACYL-COA LIGASE ACSF2, MITOCHONDRIAL"/>
    <property type="match status" value="1"/>
</dbReference>
<evidence type="ECO:0000256" key="1">
    <source>
        <dbReference type="ARBA" id="ARBA00006432"/>
    </source>
</evidence>
<dbReference type="Gene3D" id="3.30.300.30">
    <property type="match status" value="1"/>
</dbReference>
<dbReference type="RefSeq" id="WP_175542411.1">
    <property type="nucleotide sequence ID" value="NZ_FOOI01000003.1"/>
</dbReference>
<dbReference type="EC" id="6.2.1.3" evidence="6"/>
<dbReference type="PANTHER" id="PTHR43201">
    <property type="entry name" value="ACYL-COA SYNTHETASE"/>
    <property type="match status" value="1"/>
</dbReference>
<evidence type="ECO:0000256" key="3">
    <source>
        <dbReference type="SAM" id="MobiDB-lite"/>
    </source>
</evidence>
<dbReference type="EMBL" id="FOOI01000003">
    <property type="protein sequence ID" value="SFG03094.1"/>
    <property type="molecule type" value="Genomic_DNA"/>
</dbReference>
<evidence type="ECO:0000313" key="7">
    <source>
        <dbReference type="EMBL" id="SFG03094.1"/>
    </source>
</evidence>
<dbReference type="Pfam" id="PF00501">
    <property type="entry name" value="AMP-binding"/>
    <property type="match status" value="1"/>
</dbReference>
<accession>A0A1I2NGR6</accession>
<evidence type="ECO:0000313" key="9">
    <source>
        <dbReference type="Proteomes" id="UP000533017"/>
    </source>
</evidence>
<feature type="domain" description="AMP-binding enzyme C-terminal" evidence="5">
    <location>
        <begin position="490"/>
        <end position="565"/>
    </location>
</feature>
<proteinExistence type="inferred from homology"/>
<dbReference type="GO" id="GO:0004467">
    <property type="term" value="F:long-chain fatty acid-CoA ligase activity"/>
    <property type="evidence" value="ECO:0007669"/>
    <property type="project" value="UniProtKB-EC"/>
</dbReference>
<organism evidence="7 8">
    <name type="scientific">Actinopolymorpha cephalotaxi</name>
    <dbReference type="NCBI Taxonomy" id="504797"/>
    <lineage>
        <taxon>Bacteria</taxon>
        <taxon>Bacillati</taxon>
        <taxon>Actinomycetota</taxon>
        <taxon>Actinomycetes</taxon>
        <taxon>Propionibacteriales</taxon>
        <taxon>Actinopolymorphaceae</taxon>
        <taxon>Actinopolymorpha</taxon>
    </lineage>
</organism>
<keyword evidence="2 6" id="KW-0436">Ligase</keyword>
<keyword evidence="9" id="KW-1185">Reference proteome</keyword>
<reference evidence="6 9" key="2">
    <citation type="submission" date="2020-07" db="EMBL/GenBank/DDBJ databases">
        <title>Sequencing the genomes of 1000 actinobacteria strains.</title>
        <authorList>
            <person name="Klenk H.-P."/>
        </authorList>
    </citation>
    <scope>NUCLEOTIDE SEQUENCE [LARGE SCALE GENOMIC DNA]</scope>
    <source>
        <strain evidence="6 9">DSM 45117</strain>
    </source>
</reference>
<dbReference type="Proteomes" id="UP000533017">
    <property type="component" value="Unassembled WGS sequence"/>
</dbReference>
<name>A0A1I2NGR6_9ACTN</name>
<comment type="similarity">
    <text evidence="1">Belongs to the ATP-dependent AMP-binding enzyme family.</text>
</comment>
<evidence type="ECO:0000259" key="4">
    <source>
        <dbReference type="Pfam" id="PF00501"/>
    </source>
</evidence>
<evidence type="ECO:0000313" key="8">
    <source>
        <dbReference type="Proteomes" id="UP000199052"/>
    </source>
</evidence>
<evidence type="ECO:0000313" key="6">
    <source>
        <dbReference type="EMBL" id="NYH85516.1"/>
    </source>
</evidence>
<dbReference type="InterPro" id="IPR045851">
    <property type="entry name" value="AMP-bd_C_sf"/>
</dbReference>
<dbReference type="SUPFAM" id="SSF56801">
    <property type="entry name" value="Acetyl-CoA synthetase-like"/>
    <property type="match status" value="1"/>
</dbReference>
<feature type="compositionally biased region" description="Low complexity" evidence="3">
    <location>
        <begin position="362"/>
        <end position="380"/>
    </location>
</feature>
<reference evidence="7 8" key="1">
    <citation type="submission" date="2016-10" db="EMBL/GenBank/DDBJ databases">
        <authorList>
            <person name="de Groot N.N."/>
        </authorList>
    </citation>
    <scope>NUCLEOTIDE SEQUENCE [LARGE SCALE GENOMIC DNA]</scope>
    <source>
        <strain evidence="7 8">CPCC 202808</strain>
    </source>
</reference>
<dbReference type="GO" id="GO:0031956">
    <property type="term" value="F:medium-chain fatty acid-CoA ligase activity"/>
    <property type="evidence" value="ECO:0007669"/>
    <property type="project" value="TreeGrafter"/>
</dbReference>
<sequence>MCARLADVVMAPRTQLQPDRVVTAVNVADLVRRAAQDAPDHLALVAGGDRLTWAELDREVDAVAAAWSGAGLVTGFRVALAMSNSLEFVTAYFGALRAGVVAVPLNPAGTAQEIGSMLAAVKARVVLADDSSVAAVRAAVDELAGAGGPALDADAVPVVVPVGVASRPGERSYDELLAAASSAPAVPPADPETLAVLLFTSGAASPPVMLTHRALLANLDQLAAIDPPVMTPADVVLGVLPMCHVYGLNAVLGMVARVAGTLVLVRRFTPEGSLDLVAAEHVTNVPAVPTVFASWLRTVADDAELARRLVGVRLLVSGAAPLPPSLLSALRAATGLVVQEGYGLTEAGPVVTSTLCSAGAAPETAGPAGATGATGSAESPETAETPDEAPAHAHPTGRAKHTVGAPLPGVELRIVDETGADVEAGEPGQVLVRGPNLFSGYWPDGADAPGEKGWLATGDIGYLDEDGDLVLVDRIKELVIVSGFNVYPREVEEAIAEVDGVAEVAVVAMPDPQTGEAVRAYVVPAAGAQVSAEDVRRHCEVRLARFKRPSVVEIVPELPRSVTGKVAKASLRRAARESAIGF</sequence>